<dbReference type="GO" id="GO:0016020">
    <property type="term" value="C:membrane"/>
    <property type="evidence" value="ECO:0007669"/>
    <property type="project" value="UniProtKB-SubCell"/>
</dbReference>
<organism evidence="8">
    <name type="scientific">Amorphochlora amoebiformis</name>
    <dbReference type="NCBI Taxonomy" id="1561963"/>
    <lineage>
        <taxon>Eukaryota</taxon>
        <taxon>Sar</taxon>
        <taxon>Rhizaria</taxon>
        <taxon>Cercozoa</taxon>
        <taxon>Chlorarachniophyceae</taxon>
        <taxon>Amorphochlora</taxon>
    </lineage>
</organism>
<dbReference type="InterPro" id="IPR050475">
    <property type="entry name" value="Prenyltransferase_related"/>
</dbReference>
<dbReference type="AlphaFoldDB" id="A0A7S0CSL5"/>
<dbReference type="Pfam" id="PF01040">
    <property type="entry name" value="UbiA"/>
    <property type="match status" value="1"/>
</dbReference>
<keyword evidence="7" id="KW-0732">Signal</keyword>
<dbReference type="InterPro" id="IPR044878">
    <property type="entry name" value="UbiA_sf"/>
</dbReference>
<name>A0A7S0CSL5_9EUKA</name>
<dbReference type="GO" id="GO:0015995">
    <property type="term" value="P:chlorophyll biosynthetic process"/>
    <property type="evidence" value="ECO:0007669"/>
    <property type="project" value="UniProtKB-KW"/>
</dbReference>
<dbReference type="NCBIfam" id="TIGR02056">
    <property type="entry name" value="ChlG"/>
    <property type="match status" value="1"/>
</dbReference>
<dbReference type="CDD" id="cd13958">
    <property type="entry name" value="PT_UbiA_chlorophyll"/>
    <property type="match status" value="1"/>
</dbReference>
<evidence type="ECO:0000256" key="6">
    <source>
        <dbReference type="SAM" id="Phobius"/>
    </source>
</evidence>
<dbReference type="PANTHER" id="PTHR42723">
    <property type="entry name" value="CHLOROPHYLL SYNTHASE"/>
    <property type="match status" value="1"/>
</dbReference>
<comment type="subcellular location">
    <subcellularLocation>
        <location evidence="1">Membrane</location>
        <topology evidence="1">Multi-pass membrane protein</topology>
    </subcellularLocation>
</comment>
<keyword evidence="4 6" id="KW-0472">Membrane</keyword>
<protein>
    <recommendedName>
        <fullName evidence="9">Chlorophyll synthase</fullName>
    </recommendedName>
</protein>
<evidence type="ECO:0000256" key="1">
    <source>
        <dbReference type="ARBA" id="ARBA00004141"/>
    </source>
</evidence>
<accession>A0A7S0CSL5</accession>
<evidence type="ECO:0000313" key="8">
    <source>
        <dbReference type="EMBL" id="CAD8431052.1"/>
    </source>
</evidence>
<reference evidence="8" key="1">
    <citation type="submission" date="2021-01" db="EMBL/GenBank/DDBJ databases">
        <authorList>
            <person name="Corre E."/>
            <person name="Pelletier E."/>
            <person name="Niang G."/>
            <person name="Scheremetjew M."/>
            <person name="Finn R."/>
            <person name="Kale V."/>
            <person name="Holt S."/>
            <person name="Cochrane G."/>
            <person name="Meng A."/>
            <person name="Brown T."/>
            <person name="Cohen L."/>
        </authorList>
    </citation>
    <scope>NUCLEOTIDE SEQUENCE</scope>
    <source>
        <strain evidence="8">CCMP2058</strain>
    </source>
</reference>
<keyword evidence="2 6" id="KW-0812">Transmembrane</keyword>
<dbReference type="InterPro" id="IPR000537">
    <property type="entry name" value="UbiA_prenyltransferase"/>
</dbReference>
<evidence type="ECO:0000256" key="4">
    <source>
        <dbReference type="ARBA" id="ARBA00023136"/>
    </source>
</evidence>
<dbReference type="PANTHER" id="PTHR42723:SF1">
    <property type="entry name" value="CHLOROPHYLL SYNTHASE, CHLOROPLASTIC"/>
    <property type="match status" value="1"/>
</dbReference>
<keyword evidence="3 6" id="KW-1133">Transmembrane helix</keyword>
<keyword evidence="5" id="KW-0149">Chlorophyll biosynthesis</keyword>
<dbReference type="GO" id="GO:0046408">
    <property type="term" value="F:chlorophyll synthetase activity"/>
    <property type="evidence" value="ECO:0007669"/>
    <property type="project" value="InterPro"/>
</dbReference>
<evidence type="ECO:0000256" key="3">
    <source>
        <dbReference type="ARBA" id="ARBA00022989"/>
    </source>
</evidence>
<evidence type="ECO:0000256" key="2">
    <source>
        <dbReference type="ARBA" id="ARBA00022692"/>
    </source>
</evidence>
<feature type="signal peptide" evidence="7">
    <location>
        <begin position="1"/>
        <end position="28"/>
    </location>
</feature>
<feature type="transmembrane region" description="Helical" evidence="6">
    <location>
        <begin position="403"/>
        <end position="424"/>
    </location>
</feature>
<proteinExistence type="predicted"/>
<dbReference type="Gene3D" id="1.10.357.140">
    <property type="entry name" value="UbiA prenyltransferase"/>
    <property type="match status" value="1"/>
</dbReference>
<dbReference type="NCBIfam" id="NF005742">
    <property type="entry name" value="PRK07566.1"/>
    <property type="match status" value="1"/>
</dbReference>
<dbReference type="EMBL" id="HBEM01002073">
    <property type="protein sequence ID" value="CAD8431052.1"/>
    <property type="molecule type" value="Transcribed_RNA"/>
</dbReference>
<feature type="chain" id="PRO_5030841322" description="Chlorophyll synthase" evidence="7">
    <location>
        <begin position="29"/>
        <end position="531"/>
    </location>
</feature>
<gene>
    <name evidence="8" type="ORF">LAMO00422_LOCUS1488</name>
</gene>
<evidence type="ECO:0000256" key="7">
    <source>
        <dbReference type="SAM" id="SignalP"/>
    </source>
</evidence>
<evidence type="ECO:0008006" key="9">
    <source>
        <dbReference type="Google" id="ProtNLM"/>
    </source>
</evidence>
<dbReference type="InterPro" id="IPR011799">
    <property type="entry name" value="ChlG"/>
</dbReference>
<sequence>MSSCTPSLLASLALGLCAFCYLSGPSSRSDLSSQPVGVRKALPVFSHSAAGSLSRARSARASASRGSKMAIAPPLAGKSAKQSSSYSLSGIRMEPVIKGLRSDAVVRAVRDPETQKYIDPTKSLKFVATEEIDQPLFGNQKILKDCHRRMNMQCSAKQPGAEITELQDLASIACSAAIQDVREKAADRIAIAHKTASKTQVLAEPDNSDDGSVRQLLGLKGASQTDNIWKIRLQLMKPVTWVPLIWGVVCGAAASGNYHSIWSGAPLEVCLEDVGKSLGCMLLAGPLLTGYTQTINDWYDREIDAINEPYRPIPSGAISEGEVIAQIWALLLGGLGLAYGLDQWAGHDFPMVTALSIGGSFVSYIYSAPPLKLKQSGWAGNYALGSSYIALPWWCGQAMFGTLNAPVIVLSLLYSIAGLGIAIVNDFKSIEGDRQLGLQSLPVAFGVDTAKWICAGSIDITQLGVAAYLYSIGETTYANILMGLILPQMFLQNKYLLKDPIKYDVQYQAAAQPFLVFGILDTALAVGHHTF</sequence>
<feature type="transmembrane region" description="Helical" evidence="6">
    <location>
        <begin position="348"/>
        <end position="366"/>
    </location>
</feature>
<dbReference type="InterPro" id="IPR006372">
    <property type="entry name" value="Chl_synth"/>
</dbReference>
<dbReference type="NCBIfam" id="TIGR01476">
    <property type="entry name" value="chlor_syn_BchG"/>
    <property type="match status" value="1"/>
</dbReference>
<evidence type="ECO:0000256" key="5">
    <source>
        <dbReference type="ARBA" id="ARBA00023171"/>
    </source>
</evidence>